<evidence type="ECO:0000256" key="2">
    <source>
        <dbReference type="ARBA" id="ARBA00023002"/>
    </source>
</evidence>
<name>A0AA97AK83_9CYAN</name>
<dbReference type="InterPro" id="IPR036291">
    <property type="entry name" value="NAD(P)-bd_dom_sf"/>
</dbReference>
<feature type="domain" description="Ketoreductase" evidence="4">
    <location>
        <begin position="8"/>
        <end position="179"/>
    </location>
</feature>
<dbReference type="SUPFAM" id="SSF51735">
    <property type="entry name" value="NAD(P)-binding Rossmann-fold domains"/>
    <property type="match status" value="1"/>
</dbReference>
<comment type="similarity">
    <text evidence="1 3">Belongs to the short-chain dehydrogenases/reductases (SDR) family.</text>
</comment>
<evidence type="ECO:0000256" key="1">
    <source>
        <dbReference type="ARBA" id="ARBA00006484"/>
    </source>
</evidence>
<dbReference type="InterPro" id="IPR057326">
    <property type="entry name" value="KR_dom"/>
</dbReference>
<dbReference type="PRINTS" id="PR00081">
    <property type="entry name" value="GDHRDH"/>
</dbReference>
<dbReference type="SMART" id="SM00822">
    <property type="entry name" value="PKS_KR"/>
    <property type="match status" value="1"/>
</dbReference>
<dbReference type="Pfam" id="PF00106">
    <property type="entry name" value="adh_short"/>
    <property type="match status" value="1"/>
</dbReference>
<proteinExistence type="inferred from homology"/>
<evidence type="ECO:0000256" key="3">
    <source>
        <dbReference type="RuleBase" id="RU000363"/>
    </source>
</evidence>
<evidence type="ECO:0000259" key="4">
    <source>
        <dbReference type="SMART" id="SM00822"/>
    </source>
</evidence>
<dbReference type="RefSeq" id="WP_316431952.1">
    <property type="nucleotide sequence ID" value="NZ_CP053586.1"/>
</dbReference>
<dbReference type="PROSITE" id="PS00061">
    <property type="entry name" value="ADH_SHORT"/>
    <property type="match status" value="1"/>
</dbReference>
<dbReference type="InterPro" id="IPR020904">
    <property type="entry name" value="Sc_DH/Rdtase_CS"/>
</dbReference>
<accession>A0AA97AK83</accession>
<dbReference type="NCBIfam" id="NF005559">
    <property type="entry name" value="PRK07231.1"/>
    <property type="match status" value="1"/>
</dbReference>
<sequence length="267" mass="28328">MELGLQNKVVLITGASKGLGAAIATAFAEEGSKLILVARTQSELDQVAANAEELGASAVLTIAADLTQTNEIDRVVSKAIAQFSTIHVLVNNAGILGSFSSFADLTDDEWLQVFNLNLFSVVKLTRAILPYMVQQHWGRIINLSSESGLQPDAAMPHYAATKAALLNLTKSLSKAYGQHGVLVNSVSPAFIKTPMVEAMLKQIAQDQHLSIQDAEAYFLKENRPHIELKRGGTAAEVAAAVVFLASEAASFIIGTNLRVDGGSVASI</sequence>
<dbReference type="EC" id="1.1.1.47" evidence="5"/>
<keyword evidence="2 5" id="KW-0560">Oxidoreductase</keyword>
<dbReference type="Gene3D" id="3.40.50.720">
    <property type="entry name" value="NAD(P)-binding Rossmann-like Domain"/>
    <property type="match status" value="1"/>
</dbReference>
<dbReference type="PANTHER" id="PTHR42760">
    <property type="entry name" value="SHORT-CHAIN DEHYDROGENASES/REDUCTASES FAMILY MEMBER"/>
    <property type="match status" value="1"/>
</dbReference>
<dbReference type="FunFam" id="3.40.50.720:FF:000084">
    <property type="entry name" value="Short-chain dehydrogenase reductase"/>
    <property type="match status" value="1"/>
</dbReference>
<dbReference type="PRINTS" id="PR00080">
    <property type="entry name" value="SDRFAMILY"/>
</dbReference>
<reference evidence="5" key="1">
    <citation type="submission" date="2020-05" db="EMBL/GenBank/DDBJ databases">
        <authorList>
            <person name="Zhu T."/>
            <person name="Keshari N."/>
            <person name="Lu X."/>
        </authorList>
    </citation>
    <scope>NUCLEOTIDE SEQUENCE</scope>
    <source>
        <strain evidence="5">NK1-12</strain>
    </source>
</reference>
<dbReference type="GO" id="GO:0047936">
    <property type="term" value="F:glucose 1-dehydrogenase [NAD(P)+] activity"/>
    <property type="evidence" value="ECO:0007669"/>
    <property type="project" value="UniProtKB-EC"/>
</dbReference>
<evidence type="ECO:0000313" key="5">
    <source>
        <dbReference type="EMBL" id="WNZ25786.1"/>
    </source>
</evidence>
<dbReference type="AlphaFoldDB" id="A0AA97AK83"/>
<dbReference type="EMBL" id="CP053586">
    <property type="protein sequence ID" value="WNZ25786.1"/>
    <property type="molecule type" value="Genomic_DNA"/>
</dbReference>
<organism evidence="5">
    <name type="scientific">Leptolyngbya sp. NK1-12</name>
    <dbReference type="NCBI Taxonomy" id="2547451"/>
    <lineage>
        <taxon>Bacteria</taxon>
        <taxon>Bacillati</taxon>
        <taxon>Cyanobacteriota</taxon>
        <taxon>Cyanophyceae</taxon>
        <taxon>Leptolyngbyales</taxon>
        <taxon>Leptolyngbyaceae</taxon>
        <taxon>Leptolyngbya group</taxon>
        <taxon>Leptolyngbya</taxon>
    </lineage>
</organism>
<dbReference type="InterPro" id="IPR002347">
    <property type="entry name" value="SDR_fam"/>
</dbReference>
<gene>
    <name evidence="5" type="ORF">HJG54_25090</name>
</gene>
<protein>
    <submittedName>
        <fullName evidence="5">Glucose 1-dehydrogenase</fullName>
        <ecNumber evidence="5">1.1.1.47</ecNumber>
    </submittedName>
</protein>